<dbReference type="CDD" id="cd04301">
    <property type="entry name" value="NAT_SF"/>
    <property type="match status" value="1"/>
</dbReference>
<dbReference type="Proteomes" id="UP000236728">
    <property type="component" value="Unassembled WGS sequence"/>
</dbReference>
<dbReference type="Pfam" id="PF00583">
    <property type="entry name" value="Acetyltransf_1"/>
    <property type="match status" value="1"/>
</dbReference>
<dbReference type="GO" id="GO:0016747">
    <property type="term" value="F:acyltransferase activity, transferring groups other than amino-acyl groups"/>
    <property type="evidence" value="ECO:0007669"/>
    <property type="project" value="InterPro"/>
</dbReference>
<dbReference type="InterPro" id="IPR016181">
    <property type="entry name" value="Acyl_CoA_acyltransferase"/>
</dbReference>
<evidence type="ECO:0000259" key="1">
    <source>
        <dbReference type="PROSITE" id="PS51186"/>
    </source>
</evidence>
<evidence type="ECO:0000313" key="2">
    <source>
        <dbReference type="EMBL" id="SEF75657.1"/>
    </source>
</evidence>
<dbReference type="PROSITE" id="PS51186">
    <property type="entry name" value="GNAT"/>
    <property type="match status" value="1"/>
</dbReference>
<reference evidence="2 3" key="1">
    <citation type="submission" date="2016-10" db="EMBL/GenBank/DDBJ databases">
        <authorList>
            <person name="de Groot N.N."/>
        </authorList>
    </citation>
    <scope>NUCLEOTIDE SEQUENCE [LARGE SCALE GENOMIC DNA]</scope>
    <source>
        <strain evidence="2 3">DSM 22489</strain>
    </source>
</reference>
<evidence type="ECO:0000313" key="3">
    <source>
        <dbReference type="Proteomes" id="UP000236728"/>
    </source>
</evidence>
<dbReference type="EMBL" id="FNVA01000001">
    <property type="protein sequence ID" value="SEF75657.1"/>
    <property type="molecule type" value="Genomic_DNA"/>
</dbReference>
<keyword evidence="2" id="KW-0808">Transferase</keyword>
<dbReference type="RefSeq" id="WP_200821473.1">
    <property type="nucleotide sequence ID" value="NZ_FNVA01000001.1"/>
</dbReference>
<organism evidence="2 3">
    <name type="scientific">Bryocella elongata</name>
    <dbReference type="NCBI Taxonomy" id="863522"/>
    <lineage>
        <taxon>Bacteria</taxon>
        <taxon>Pseudomonadati</taxon>
        <taxon>Acidobacteriota</taxon>
        <taxon>Terriglobia</taxon>
        <taxon>Terriglobales</taxon>
        <taxon>Acidobacteriaceae</taxon>
        <taxon>Bryocella</taxon>
    </lineage>
</organism>
<gene>
    <name evidence="2" type="ORF">SAMN05421819_1072</name>
</gene>
<proteinExistence type="predicted"/>
<dbReference type="Gene3D" id="3.40.630.30">
    <property type="match status" value="1"/>
</dbReference>
<name>A0A1H5UN80_9BACT</name>
<keyword evidence="3" id="KW-1185">Reference proteome</keyword>
<accession>A0A1H5UN80</accession>
<dbReference type="InterPro" id="IPR000182">
    <property type="entry name" value="GNAT_dom"/>
</dbReference>
<sequence>MDYEIVRSEAATEDDMRAIVVPLIAHNEQSAPPLNSENLALLIRDAEGKTIGGLWGRFGYDWLFVDYLAVPMELRGTGIGTKLLQQAEQLAIERHCVGLWLDTFSFQARPFYERLGYQVFGELEDYPRGHSRYFLQKRFR</sequence>
<dbReference type="AlphaFoldDB" id="A0A1H5UN80"/>
<protein>
    <submittedName>
        <fullName evidence="2">Acetyltransferase (GNAT) family protein</fullName>
    </submittedName>
</protein>
<dbReference type="SUPFAM" id="SSF55729">
    <property type="entry name" value="Acyl-CoA N-acyltransferases (Nat)"/>
    <property type="match status" value="1"/>
</dbReference>
<feature type="domain" description="N-acetyltransferase" evidence="1">
    <location>
        <begin position="3"/>
        <end position="140"/>
    </location>
</feature>